<organism evidence="4 5">
    <name type="scientific">Alteribacillus persepolensis</name>
    <dbReference type="NCBI Taxonomy" id="568899"/>
    <lineage>
        <taxon>Bacteria</taxon>
        <taxon>Bacillati</taxon>
        <taxon>Bacillota</taxon>
        <taxon>Bacilli</taxon>
        <taxon>Bacillales</taxon>
        <taxon>Bacillaceae</taxon>
        <taxon>Alteribacillus</taxon>
    </lineage>
</organism>
<sequence length="166" mass="18631">MAEMVEANMNRKSQTENKPIQTNLAKRKVADLQGIVEFLRQENMLVRTKSPVDIKHEMAGIANNYEGGKAVFFENINESEVPLLTGLYWNRKLLANILDVTEKKLPFLTAQAIEQWSKHPVDPVVVDQGPANEVVVEDKEDLLRDIPIPTHGLKDGGPYLDSSVLI</sequence>
<reference evidence="4 5" key="1">
    <citation type="submission" date="2016-10" db="EMBL/GenBank/DDBJ databases">
        <authorList>
            <person name="de Groot N.N."/>
        </authorList>
    </citation>
    <scope>NUCLEOTIDE SEQUENCE [LARGE SCALE GENOMIC DNA]</scope>
    <source>
        <strain evidence="4 5">DSM 21632</strain>
    </source>
</reference>
<dbReference type="AlphaFoldDB" id="A0A1G8J8V8"/>
<evidence type="ECO:0000256" key="2">
    <source>
        <dbReference type="SAM" id="MobiDB-lite"/>
    </source>
</evidence>
<feature type="compositionally biased region" description="Polar residues" evidence="2">
    <location>
        <begin position="10"/>
        <end position="22"/>
    </location>
</feature>
<keyword evidence="5" id="KW-1185">Reference proteome</keyword>
<evidence type="ECO:0000256" key="1">
    <source>
        <dbReference type="ARBA" id="ARBA00010021"/>
    </source>
</evidence>
<feature type="region of interest" description="Disordered" evidence="2">
    <location>
        <begin position="1"/>
        <end position="22"/>
    </location>
</feature>
<dbReference type="RefSeq" id="WP_139184757.1">
    <property type="nucleotide sequence ID" value="NZ_FNDK01000030.1"/>
</dbReference>
<dbReference type="InterPro" id="IPR002830">
    <property type="entry name" value="UbiD"/>
</dbReference>
<dbReference type="GO" id="GO:0005737">
    <property type="term" value="C:cytoplasm"/>
    <property type="evidence" value="ECO:0007669"/>
    <property type="project" value="TreeGrafter"/>
</dbReference>
<evidence type="ECO:0000259" key="3">
    <source>
        <dbReference type="Pfam" id="PF20695"/>
    </source>
</evidence>
<dbReference type="GO" id="GO:0016831">
    <property type="term" value="F:carboxy-lyase activity"/>
    <property type="evidence" value="ECO:0007669"/>
    <property type="project" value="InterPro"/>
</dbReference>
<dbReference type="Proteomes" id="UP000199163">
    <property type="component" value="Unassembled WGS sequence"/>
</dbReference>
<protein>
    <submittedName>
        <fullName evidence="4">UbiD family decarboxylase</fullName>
    </submittedName>
</protein>
<dbReference type="PANTHER" id="PTHR30108">
    <property type="entry name" value="3-OCTAPRENYL-4-HYDROXYBENZOATE CARBOXY-LYASE-RELATED"/>
    <property type="match status" value="1"/>
</dbReference>
<dbReference type="EMBL" id="FNDK01000030">
    <property type="protein sequence ID" value="SDI27080.1"/>
    <property type="molecule type" value="Genomic_DNA"/>
</dbReference>
<comment type="similarity">
    <text evidence="1">Belongs to the UbiD family.</text>
</comment>
<evidence type="ECO:0000313" key="4">
    <source>
        <dbReference type="EMBL" id="SDI27080.1"/>
    </source>
</evidence>
<name>A0A1G8J8V8_9BACI</name>
<proteinExistence type="inferred from homology"/>
<dbReference type="SUPFAM" id="SSF50475">
    <property type="entry name" value="FMN-binding split barrel"/>
    <property type="match status" value="1"/>
</dbReference>
<dbReference type="PANTHER" id="PTHR30108:SF21">
    <property type="entry name" value="4-HYDROXYBENZOATE DECARBOXYLASE"/>
    <property type="match status" value="1"/>
</dbReference>
<dbReference type="InterPro" id="IPR049383">
    <property type="entry name" value="UbiD-like_N"/>
</dbReference>
<dbReference type="STRING" id="568899.SAMN05192534_1301"/>
<feature type="non-terminal residue" evidence="4">
    <location>
        <position position="166"/>
    </location>
</feature>
<gene>
    <name evidence="4" type="ORF">SAMN05192534_1301</name>
</gene>
<accession>A0A1G8J8V8</accession>
<dbReference type="Pfam" id="PF20695">
    <property type="entry name" value="UbiD_N"/>
    <property type="match status" value="1"/>
</dbReference>
<evidence type="ECO:0000313" key="5">
    <source>
        <dbReference type="Proteomes" id="UP000199163"/>
    </source>
</evidence>
<dbReference type="OrthoDB" id="9809841at2"/>
<feature type="domain" description="3-octaprenyl-4-hydroxybenzoate carboxy-lyase-like N-terminal" evidence="3">
    <location>
        <begin position="36"/>
        <end position="104"/>
    </location>
</feature>